<keyword evidence="3" id="KW-1185">Reference proteome</keyword>
<dbReference type="InterPro" id="IPR019734">
    <property type="entry name" value="TPR_rpt"/>
</dbReference>
<accession>A0ABT9IEM8</accession>
<dbReference type="InterPro" id="IPR024983">
    <property type="entry name" value="CHAT_dom"/>
</dbReference>
<dbReference type="SUPFAM" id="SSF48452">
    <property type="entry name" value="TPR-like"/>
    <property type="match status" value="1"/>
</dbReference>
<sequence>MTRWPTTRSGDACTGCSGAAPVEDVLRLFDETGEPALLFTDEAERALVDAWHVAGDEAVCDEALAVIGRTHWWRAVHGSGDRAPMDAHSATGALVPAYAADPTSVPEPVARYLEQSGAPDPAFALSNQAVRLLQTLAIQQDELLLGVVVGLLRQAVARAPGEHSRAGLLSNLGAGLQARYAVQGDDADLDRMVAVADEAAGATAPEDPEWPGRHSNLAMALRARFNRRGDAEDLGRLVQVADEVVQATSPDDPELPGYLTNLGLALLDRHEHDGGLADLERAVDVLDQAVAQAPATHPERPMYLSNLGLTLRRRFEVSGRSADIDRSVDVLDQSTRMTALHDPYRPGRYSNLGAALRGRYEHAGSRTDIDDAVAASRTAVGLVEPGHPESAMYQSNLGLALLRRAEVSDLLADLDQAVDMCQRAVDGTPADDPRRRGRWNNLCLAAGVRARRTGDASDAERMIGAARQAAATAPDGDLPTGTYLDTLGGALRTRYDLFGAPEDLDESITVHRDAVTVTPTDHALFTTFVGNLAAALWTRGAARNAQEDLAKATDLFQSAAQVHSAPPHLRLEVARRWASAAEDEEDWGRAAHAWRTAVDLLTLVVPRSLARADQERQLRQFSGIATSAAAAMLQAGQPEAALASWEQARGVLLGQVLDTRNDLGALQETHPVLAERFESARDALDAPRASAAEDGGRAPGLRAVDTTRRRELARTFDAVVSEIRREGGFEDFLLPPGVHRLAAVAAEGPVVCLNAGRQRSDAMILTRDGVAVVPLPDLTPTAIEKHVSQHLWSLDALREPSARPAAEKRLTVTLAWVWEAIARPVLESPAMAGHLESSAGRPRVWWCPSGALTFFPLHAAGAAPVAGERSGESVLDRVVSSYAPTVRTLVHGRDQYGRAAWSGNDRNRSALLVAMEETPGASRLPGVSAEVEAVAGILGPDVRTLRGREATRRAVIDAMRQCTVVHLACHAVSNPASPSGSRLLLTDHLQNPLTVLDVVRTRVPVGGFAYLSACSTAAPTDLPDEVIHLVSAFHVAGYRDVVGTLWPVDDEMAAGVAEGVYRRLAEPARSDGVAGALHETQLELRDSHPQTPSAWASHIHVGV</sequence>
<comment type="caution">
    <text evidence="2">The sequence shown here is derived from an EMBL/GenBank/DDBJ whole genome shotgun (WGS) entry which is preliminary data.</text>
</comment>
<evidence type="ECO:0000259" key="1">
    <source>
        <dbReference type="Pfam" id="PF12770"/>
    </source>
</evidence>
<dbReference type="Proteomes" id="UP001233673">
    <property type="component" value="Unassembled WGS sequence"/>
</dbReference>
<dbReference type="RefSeq" id="WP_306000637.1">
    <property type="nucleotide sequence ID" value="NZ_JASNFN010000019.1"/>
</dbReference>
<dbReference type="SMART" id="SM00028">
    <property type="entry name" value="TPR"/>
    <property type="match status" value="3"/>
</dbReference>
<dbReference type="Pfam" id="PF12770">
    <property type="entry name" value="CHAT"/>
    <property type="match status" value="1"/>
</dbReference>
<dbReference type="InterPro" id="IPR011990">
    <property type="entry name" value="TPR-like_helical_dom_sf"/>
</dbReference>
<dbReference type="Pfam" id="PF13374">
    <property type="entry name" value="TPR_10"/>
    <property type="match status" value="1"/>
</dbReference>
<feature type="domain" description="CHAT" evidence="1">
    <location>
        <begin position="814"/>
        <end position="1102"/>
    </location>
</feature>
<reference evidence="3" key="1">
    <citation type="submission" date="2023-05" db="EMBL/GenBank/DDBJ databases">
        <title>Draft genome of Pseudofrankia sp. BMG5.37.</title>
        <authorList>
            <person name="Gtari M."/>
            <person name="Ghodhbane F."/>
            <person name="Sbissi I."/>
        </authorList>
    </citation>
    <scope>NUCLEOTIDE SEQUENCE [LARGE SCALE GENOMIC DNA]</scope>
    <source>
        <strain evidence="3">BMG 814</strain>
    </source>
</reference>
<name>A0ABT9IEM8_9ACTN</name>
<protein>
    <submittedName>
        <fullName evidence="2">CHAT domain-containing protein</fullName>
    </submittedName>
</protein>
<dbReference type="EMBL" id="JASNFN010000019">
    <property type="protein sequence ID" value="MDP5184041.1"/>
    <property type="molecule type" value="Genomic_DNA"/>
</dbReference>
<organism evidence="2 3">
    <name type="scientific">Blastococcus carthaginiensis</name>
    <dbReference type="NCBI Taxonomy" id="3050034"/>
    <lineage>
        <taxon>Bacteria</taxon>
        <taxon>Bacillati</taxon>
        <taxon>Actinomycetota</taxon>
        <taxon>Actinomycetes</taxon>
        <taxon>Geodermatophilales</taxon>
        <taxon>Geodermatophilaceae</taxon>
        <taxon>Blastococcus</taxon>
    </lineage>
</organism>
<gene>
    <name evidence="2" type="ORF">QOZ88_15490</name>
</gene>
<evidence type="ECO:0000313" key="3">
    <source>
        <dbReference type="Proteomes" id="UP001233673"/>
    </source>
</evidence>
<evidence type="ECO:0000313" key="2">
    <source>
        <dbReference type="EMBL" id="MDP5184041.1"/>
    </source>
</evidence>
<proteinExistence type="predicted"/>
<dbReference type="Gene3D" id="1.25.40.10">
    <property type="entry name" value="Tetratricopeptide repeat domain"/>
    <property type="match status" value="3"/>
</dbReference>